<dbReference type="Gene3D" id="1.10.260.40">
    <property type="entry name" value="lambda repressor-like DNA-binding domains"/>
    <property type="match status" value="1"/>
</dbReference>
<keyword evidence="4" id="KW-1185">Reference proteome</keyword>
<accession>A0ABT2L635</accession>
<feature type="compositionally biased region" description="Basic residues" evidence="1">
    <location>
        <begin position="94"/>
        <end position="104"/>
    </location>
</feature>
<organism evidence="3 4">
    <name type="scientific">Ralstonia mojiangensis</name>
    <dbReference type="NCBI Taxonomy" id="2953895"/>
    <lineage>
        <taxon>Bacteria</taxon>
        <taxon>Pseudomonadati</taxon>
        <taxon>Pseudomonadota</taxon>
        <taxon>Betaproteobacteria</taxon>
        <taxon>Burkholderiales</taxon>
        <taxon>Burkholderiaceae</taxon>
        <taxon>Ralstonia</taxon>
    </lineage>
</organism>
<evidence type="ECO:0000259" key="2">
    <source>
        <dbReference type="PROSITE" id="PS50943"/>
    </source>
</evidence>
<dbReference type="Pfam" id="PF01381">
    <property type="entry name" value="HTH_3"/>
    <property type="match status" value="1"/>
</dbReference>
<feature type="domain" description="HTH cro/C1-type" evidence="2">
    <location>
        <begin position="19"/>
        <end position="50"/>
    </location>
</feature>
<dbReference type="RefSeq" id="WP_260780917.1">
    <property type="nucleotide sequence ID" value="NZ_JAOCQI010000001.1"/>
</dbReference>
<feature type="region of interest" description="Disordered" evidence="1">
    <location>
        <begin position="78"/>
        <end position="104"/>
    </location>
</feature>
<reference evidence="3 4" key="1">
    <citation type="journal article" date="2023" name="Front. Microbiol.">
        <title>Ralstonia chuxiongensis sp. nov., Ralstonia mojiangensis sp. nov., and Ralstonia soli sp. nov., isolated from tobacco fields, are three novel species in the family Burkholderiaceae.</title>
        <authorList>
            <person name="Lu C.H."/>
            <person name="Zhang Y.Y."/>
            <person name="Jiang N."/>
            <person name="Chen W."/>
            <person name="Shao X."/>
            <person name="Zhao Z.M."/>
            <person name="Lu W.L."/>
            <person name="Hu X."/>
            <person name="Xi Y.X."/>
            <person name="Zou S.Y."/>
            <person name="Wei Q.J."/>
            <person name="Lin Z.L."/>
            <person name="Gong L."/>
            <person name="Gai X.T."/>
            <person name="Zhang L.Q."/>
            <person name="Li J.Y."/>
            <person name="Jin Y."/>
            <person name="Xia Z.Y."/>
        </authorList>
    </citation>
    <scope>NUCLEOTIDE SEQUENCE [LARGE SCALE GENOMIC DNA]</scope>
    <source>
        <strain evidence="3 4">22TCJT01-1</strain>
    </source>
</reference>
<dbReference type="EMBL" id="JAOCQI010000001">
    <property type="protein sequence ID" value="MCT7310188.1"/>
    <property type="molecule type" value="Genomic_DNA"/>
</dbReference>
<dbReference type="Proteomes" id="UP001164420">
    <property type="component" value="Unassembled WGS sequence"/>
</dbReference>
<dbReference type="InterPro" id="IPR010982">
    <property type="entry name" value="Lambda_DNA-bd_dom_sf"/>
</dbReference>
<dbReference type="SMART" id="SM00530">
    <property type="entry name" value="HTH_XRE"/>
    <property type="match status" value="1"/>
</dbReference>
<gene>
    <name evidence="3" type="ORF">N5J06_04480</name>
</gene>
<comment type="caution">
    <text evidence="3">The sequence shown here is derived from an EMBL/GenBank/DDBJ whole genome shotgun (WGS) entry which is preliminary data.</text>
</comment>
<dbReference type="CDD" id="cd00093">
    <property type="entry name" value="HTH_XRE"/>
    <property type="match status" value="1"/>
</dbReference>
<name>A0ABT2L635_9RALS</name>
<proteinExistence type="predicted"/>
<evidence type="ECO:0000256" key="1">
    <source>
        <dbReference type="SAM" id="MobiDB-lite"/>
    </source>
</evidence>
<protein>
    <submittedName>
        <fullName evidence="3">Helix-turn-helix domain-containing protein</fullName>
    </submittedName>
</protein>
<dbReference type="SUPFAM" id="SSF47413">
    <property type="entry name" value="lambda repressor-like DNA-binding domains"/>
    <property type="match status" value="1"/>
</dbReference>
<sequence length="104" mass="11481">MTRTDLTPDEMLLELGEMLRSYRLFKNLEQEMLAEMAGISPKALQHLESGSGTRLKTFLCVLCAFGLQDRIKSVVPVGATGSQTPAGAVQARQRASRSRLRRST</sequence>
<evidence type="ECO:0000313" key="4">
    <source>
        <dbReference type="Proteomes" id="UP001164420"/>
    </source>
</evidence>
<evidence type="ECO:0000313" key="3">
    <source>
        <dbReference type="EMBL" id="MCT7310188.1"/>
    </source>
</evidence>
<dbReference type="InterPro" id="IPR001387">
    <property type="entry name" value="Cro/C1-type_HTH"/>
</dbReference>
<dbReference type="PROSITE" id="PS50943">
    <property type="entry name" value="HTH_CROC1"/>
    <property type="match status" value="1"/>
</dbReference>